<gene>
    <name evidence="2" type="ORF">V6N11_056007</name>
</gene>
<comment type="caution">
    <text evidence="2">The sequence shown here is derived from an EMBL/GenBank/DDBJ whole genome shotgun (WGS) entry which is preliminary data.</text>
</comment>
<name>A0ABR2T3E5_9ROSI</name>
<dbReference type="Proteomes" id="UP001396334">
    <property type="component" value="Unassembled WGS sequence"/>
</dbReference>
<protein>
    <recommendedName>
        <fullName evidence="4">DUF4283 domain-containing protein</fullName>
    </recommendedName>
</protein>
<reference evidence="2 3" key="1">
    <citation type="journal article" date="2024" name="G3 (Bethesda)">
        <title>Genome assembly of Hibiscus sabdariffa L. provides insights into metabolisms of medicinal natural products.</title>
        <authorList>
            <person name="Kim T."/>
        </authorList>
    </citation>
    <scope>NUCLEOTIDE SEQUENCE [LARGE SCALE GENOMIC DNA]</scope>
    <source>
        <strain evidence="2">TK-2024</strain>
        <tissue evidence="2">Old leaves</tissue>
    </source>
</reference>
<evidence type="ECO:0000313" key="3">
    <source>
        <dbReference type="Proteomes" id="UP001396334"/>
    </source>
</evidence>
<accession>A0ABR2T3E5</accession>
<dbReference type="InterPro" id="IPR040256">
    <property type="entry name" value="At4g02000-like"/>
</dbReference>
<proteinExistence type="predicted"/>
<dbReference type="EMBL" id="JBBPBN010000009">
    <property type="protein sequence ID" value="KAK9031717.1"/>
    <property type="molecule type" value="Genomic_DNA"/>
</dbReference>
<feature type="compositionally biased region" description="Basic and acidic residues" evidence="1">
    <location>
        <begin position="1"/>
        <end position="10"/>
    </location>
</feature>
<evidence type="ECO:0000256" key="1">
    <source>
        <dbReference type="SAM" id="MobiDB-lite"/>
    </source>
</evidence>
<evidence type="ECO:0000313" key="2">
    <source>
        <dbReference type="EMBL" id="KAK9031717.1"/>
    </source>
</evidence>
<evidence type="ECO:0008006" key="4">
    <source>
        <dbReference type="Google" id="ProtNLM"/>
    </source>
</evidence>
<feature type="region of interest" description="Disordered" evidence="1">
    <location>
        <begin position="1"/>
        <end position="24"/>
    </location>
</feature>
<keyword evidence="3" id="KW-1185">Reference proteome</keyword>
<sequence length="418" mass="45800">MSNPPEDPRLPKKQHRWDENPLDDLVSGRPINAVEISTASDGSVLFDDDDFDLLDEDVNCGIKDGVPFIDFSMRVQELANKSMEYALVLKLLGRHVGFSILYNRLLSLWNPEKPIRLTDIENDYYIVKFSSQSDYLAALTDGPGPFSATTLRLNRGLPIIWYKRSLLEAIGSCVGSMVKIDFQTDNGRRGRFARMAVKINLNQPLVSKIVINGRTQLVVYESLPVVCFHCGTYGHTHDQFPRHTQVPNPPATTVSSPAPSPIQLPTESYVPWIFNPLFSGNDHAHTSDIPVAADSVEAPAKHSDPTGGVTAPVIEPAIEPVLETPTTTPTFVPKLVVVPSGNKSKAKGKVTGVVRKHNPNVLGSRNLNIMSLKNSVGVNSSCSKISKGRHSHPVLNPEKHTALTLDLAAPPISVTRNF</sequence>
<dbReference type="PANTHER" id="PTHR31286:SF173">
    <property type="entry name" value="DUF4283 DOMAIN-CONTAINING PROTEIN"/>
    <property type="match status" value="1"/>
</dbReference>
<dbReference type="PANTHER" id="PTHR31286">
    <property type="entry name" value="GLYCINE-RICH CELL WALL STRUCTURAL PROTEIN 1.8-LIKE"/>
    <property type="match status" value="1"/>
</dbReference>
<organism evidence="2 3">
    <name type="scientific">Hibiscus sabdariffa</name>
    <name type="common">roselle</name>
    <dbReference type="NCBI Taxonomy" id="183260"/>
    <lineage>
        <taxon>Eukaryota</taxon>
        <taxon>Viridiplantae</taxon>
        <taxon>Streptophyta</taxon>
        <taxon>Embryophyta</taxon>
        <taxon>Tracheophyta</taxon>
        <taxon>Spermatophyta</taxon>
        <taxon>Magnoliopsida</taxon>
        <taxon>eudicotyledons</taxon>
        <taxon>Gunneridae</taxon>
        <taxon>Pentapetalae</taxon>
        <taxon>rosids</taxon>
        <taxon>malvids</taxon>
        <taxon>Malvales</taxon>
        <taxon>Malvaceae</taxon>
        <taxon>Malvoideae</taxon>
        <taxon>Hibiscus</taxon>
    </lineage>
</organism>